<dbReference type="InterPro" id="IPR050151">
    <property type="entry name" value="Class-I_Pyr_Nuc-Dis_Oxidored"/>
</dbReference>
<dbReference type="InterPro" id="IPR023753">
    <property type="entry name" value="FAD/NAD-binding_dom"/>
</dbReference>
<dbReference type="InterPro" id="IPR012999">
    <property type="entry name" value="Pyr_OxRdtase_I_AS"/>
</dbReference>
<evidence type="ECO:0000256" key="5">
    <source>
        <dbReference type="ARBA" id="ARBA00022827"/>
    </source>
</evidence>
<dbReference type="InterPro" id="IPR001100">
    <property type="entry name" value="Pyr_nuc-diS_OxRdtase"/>
</dbReference>
<dbReference type="InterPro" id="IPR006258">
    <property type="entry name" value="Lipoamide_DH"/>
</dbReference>
<evidence type="ECO:0000256" key="12">
    <source>
        <dbReference type="PIRSR" id="PIRSR000350-3"/>
    </source>
</evidence>
<feature type="binding site" evidence="12">
    <location>
        <position position="51"/>
    </location>
    <ligand>
        <name>FAD</name>
        <dbReference type="ChEBI" id="CHEBI:57692"/>
    </ligand>
</feature>
<keyword evidence="8" id="KW-1015">Disulfide bond</keyword>
<dbReference type="SUPFAM" id="SSF51905">
    <property type="entry name" value="FAD/NAD(P)-binding domain"/>
    <property type="match status" value="1"/>
</dbReference>
<keyword evidence="6 14" id="KW-0560">Oxidoreductase</keyword>
<dbReference type="InterPro" id="IPR016156">
    <property type="entry name" value="FAD/NAD-linked_Rdtase_dimer_sf"/>
</dbReference>
<sequence>MEKHYDLIVIGAGPGGYMAALYASKAGKRTAVIERSHVGGTCLNCGCIPTKTYLHTTGLFREVKKTEAAGLHTEGMHVSMAELKKRKDAVVEELRAGIEKQLAAAKIDLYRGNGVVCGDHLVKVMPEGEELTAEYILLAAGSEPSSLPIPGMDLPGVKNSTGILEEETVPDRLIIIGGGVIGMEFATVYNDLGCQVTVLEAMDKILPGMDKEISQNLKMIMKKRGVEIHTGAMVSSIEKMGDGTYLCRYTEKEKACECSAPLILSAVGRRPCDSGLFSGEMQERIKMERGRILVDERGETSVPGIYAAGDVIGGVCLAHVASAEGYRAVSAMFPELKGKDMAVIPSCVYTDPEIACAGLTADEAKAAGIEAVTGKYIMSVNGKSVLSMQDRGFLKIVAEKDTGRILGAGLMCARATDMIGELELAVSKGLTAEDLAAVIMPHPTFCEGIGEAAESLCMEKKNK</sequence>
<evidence type="ECO:0000256" key="3">
    <source>
        <dbReference type="ARBA" id="ARBA00016961"/>
    </source>
</evidence>
<feature type="disulfide bond" description="Redox-active" evidence="13">
    <location>
        <begin position="42"/>
        <end position="47"/>
    </location>
</feature>
<comment type="similarity">
    <text evidence="1 14">Belongs to the class-I pyridine nucleotide-disulfide oxidoreductase family.</text>
</comment>
<dbReference type="PROSITE" id="PS00076">
    <property type="entry name" value="PYRIDINE_REDOX_1"/>
    <property type="match status" value="1"/>
</dbReference>
<keyword evidence="5 12" id="KW-0274">FAD</keyword>
<dbReference type="SUPFAM" id="SSF55424">
    <property type="entry name" value="FAD/NAD-linked reductases, dimerisation (C-terminal) domain"/>
    <property type="match status" value="1"/>
</dbReference>
<dbReference type="EC" id="1.8.1.4" evidence="2 14"/>
<evidence type="ECO:0000256" key="13">
    <source>
        <dbReference type="PIRSR" id="PIRSR000350-4"/>
    </source>
</evidence>
<dbReference type="GO" id="GO:0050660">
    <property type="term" value="F:flavin adenine dinucleotide binding"/>
    <property type="evidence" value="ECO:0007669"/>
    <property type="project" value="InterPro"/>
</dbReference>
<keyword evidence="7 12" id="KW-0520">NAD</keyword>
<dbReference type="PANTHER" id="PTHR22912:SF151">
    <property type="entry name" value="DIHYDROLIPOYL DEHYDROGENASE, MITOCHONDRIAL"/>
    <property type="match status" value="1"/>
</dbReference>
<comment type="caution">
    <text evidence="15">The sequence shown here is derived from an EMBL/GenBank/DDBJ whole genome shotgun (WGS) entry which is preliminary data.</text>
</comment>
<keyword evidence="4 14" id="KW-0285">Flavoprotein</keyword>
<reference evidence="15" key="1">
    <citation type="submission" date="2022-01" db="EMBL/GenBank/DDBJ databases">
        <title>Novel bile acid biosynthetic pathways are enriched in the microbiome of centenarians.</title>
        <authorList>
            <person name="Sato Y."/>
            <person name="Atarashi K."/>
            <person name="Plichta R.D."/>
            <person name="Arai Y."/>
            <person name="Sasajima S."/>
            <person name="Kearney M.S."/>
            <person name="Suda W."/>
            <person name="Takeshita K."/>
            <person name="Sasaki T."/>
            <person name="Okamoto S."/>
            <person name="Skelly N.A."/>
            <person name="Okamura Y."/>
            <person name="Vlamakis H."/>
            <person name="Li Y."/>
            <person name="Tanoue T."/>
            <person name="Takei H."/>
            <person name="Nittono H."/>
            <person name="Narushima S."/>
            <person name="Irie J."/>
            <person name="Itoh H."/>
            <person name="Moriya K."/>
            <person name="Sugiura Y."/>
            <person name="Suematsu M."/>
            <person name="Moritoki N."/>
            <person name="Shibata S."/>
            <person name="Littman R.D."/>
            <person name="Fischbach A.M."/>
            <person name="Uwamino Y."/>
            <person name="Inoue T."/>
            <person name="Honda A."/>
            <person name="Hattori M."/>
            <person name="Murai T."/>
            <person name="Xavier J.R."/>
            <person name="Hirose N."/>
            <person name="Honda K."/>
        </authorList>
    </citation>
    <scope>NUCLEOTIDE SEQUENCE</scope>
    <source>
        <strain evidence="15">CE91-St55</strain>
    </source>
</reference>
<dbReference type="Pfam" id="PF02852">
    <property type="entry name" value="Pyr_redox_dim"/>
    <property type="match status" value="1"/>
</dbReference>
<dbReference type="InterPro" id="IPR036188">
    <property type="entry name" value="FAD/NAD-bd_sf"/>
</dbReference>
<dbReference type="GO" id="GO:0005737">
    <property type="term" value="C:cytoplasm"/>
    <property type="evidence" value="ECO:0007669"/>
    <property type="project" value="UniProtKB-ARBA"/>
</dbReference>
<evidence type="ECO:0000256" key="2">
    <source>
        <dbReference type="ARBA" id="ARBA00012608"/>
    </source>
</evidence>
<feature type="active site" description="Proton acceptor" evidence="11">
    <location>
        <position position="442"/>
    </location>
</feature>
<dbReference type="Proteomes" id="UP001055091">
    <property type="component" value="Unassembled WGS sequence"/>
</dbReference>
<dbReference type="InterPro" id="IPR004099">
    <property type="entry name" value="Pyr_nucl-diS_OxRdtase_dimer"/>
</dbReference>
<evidence type="ECO:0000256" key="11">
    <source>
        <dbReference type="PIRSR" id="PIRSR000350-2"/>
    </source>
</evidence>
<evidence type="ECO:0000256" key="7">
    <source>
        <dbReference type="ARBA" id="ARBA00023027"/>
    </source>
</evidence>
<dbReference type="NCBIfam" id="TIGR01350">
    <property type="entry name" value="lipoamide_DH"/>
    <property type="match status" value="1"/>
</dbReference>
<keyword evidence="9 14" id="KW-0676">Redox-active center</keyword>
<dbReference type="AlphaFoldDB" id="A0A413WXZ8"/>
<protein>
    <recommendedName>
        <fullName evidence="3 14">Dihydrolipoyl dehydrogenase</fullName>
        <ecNumber evidence="2 14">1.8.1.4</ecNumber>
    </recommendedName>
</protein>
<feature type="binding site" evidence="12">
    <location>
        <position position="268"/>
    </location>
    <ligand>
        <name>NAD(+)</name>
        <dbReference type="ChEBI" id="CHEBI:57540"/>
    </ligand>
</feature>
<gene>
    <name evidence="15" type="ORF">CE91St55_53520</name>
</gene>
<dbReference type="GO" id="GO:0004148">
    <property type="term" value="F:dihydrolipoyl dehydrogenase (NADH) activity"/>
    <property type="evidence" value="ECO:0007669"/>
    <property type="project" value="UniProtKB-EC"/>
</dbReference>
<accession>A0A413WXZ8</accession>
<evidence type="ECO:0000256" key="4">
    <source>
        <dbReference type="ARBA" id="ARBA00022630"/>
    </source>
</evidence>
<dbReference type="Gene3D" id="3.30.390.30">
    <property type="match status" value="1"/>
</dbReference>
<dbReference type="EMBL" id="BQNJ01000002">
    <property type="protein sequence ID" value="GKH03371.1"/>
    <property type="molecule type" value="Genomic_DNA"/>
</dbReference>
<evidence type="ECO:0000313" key="15">
    <source>
        <dbReference type="EMBL" id="GKH03371.1"/>
    </source>
</evidence>
<name>A0A413WXZ8_9FIRM</name>
<dbReference type="PIRSF" id="PIRSF000350">
    <property type="entry name" value="Mercury_reductase_MerA"/>
    <property type="match status" value="1"/>
</dbReference>
<dbReference type="Gene3D" id="3.50.50.60">
    <property type="entry name" value="FAD/NAD(P)-binding domain"/>
    <property type="match status" value="2"/>
</dbReference>
<dbReference type="PRINTS" id="PR00411">
    <property type="entry name" value="PNDRDTASEI"/>
</dbReference>
<dbReference type="PRINTS" id="PR00368">
    <property type="entry name" value="FADPNR"/>
</dbReference>
<feature type="binding site" evidence="12">
    <location>
        <position position="200"/>
    </location>
    <ligand>
        <name>NAD(+)</name>
        <dbReference type="ChEBI" id="CHEBI:57540"/>
    </ligand>
</feature>
<evidence type="ECO:0000256" key="6">
    <source>
        <dbReference type="ARBA" id="ARBA00023002"/>
    </source>
</evidence>
<organism evidence="15 16">
    <name type="scientific">Hungatella hathewayi</name>
    <dbReference type="NCBI Taxonomy" id="154046"/>
    <lineage>
        <taxon>Bacteria</taxon>
        <taxon>Bacillati</taxon>
        <taxon>Bacillota</taxon>
        <taxon>Clostridia</taxon>
        <taxon>Lachnospirales</taxon>
        <taxon>Lachnospiraceae</taxon>
        <taxon>Hungatella</taxon>
    </lineage>
</organism>
<comment type="miscellaneous">
    <text evidence="14">The active site is a redox-active disulfide bond.</text>
</comment>
<proteinExistence type="inferred from homology"/>
<feature type="binding site" evidence="12">
    <location>
        <position position="114"/>
    </location>
    <ligand>
        <name>FAD</name>
        <dbReference type="ChEBI" id="CHEBI:57692"/>
    </ligand>
</feature>
<evidence type="ECO:0000256" key="1">
    <source>
        <dbReference type="ARBA" id="ARBA00007532"/>
    </source>
</evidence>
<evidence type="ECO:0000256" key="9">
    <source>
        <dbReference type="ARBA" id="ARBA00023284"/>
    </source>
</evidence>
<dbReference type="Pfam" id="PF07992">
    <property type="entry name" value="Pyr_redox_2"/>
    <property type="match status" value="1"/>
</dbReference>
<comment type="cofactor">
    <cofactor evidence="12 14">
        <name>FAD</name>
        <dbReference type="ChEBI" id="CHEBI:57692"/>
    </cofactor>
    <text evidence="12 14">Binds 1 FAD per subunit.</text>
</comment>
<evidence type="ECO:0000256" key="10">
    <source>
        <dbReference type="ARBA" id="ARBA00049187"/>
    </source>
</evidence>
<evidence type="ECO:0000256" key="14">
    <source>
        <dbReference type="RuleBase" id="RU003692"/>
    </source>
</evidence>
<dbReference type="PANTHER" id="PTHR22912">
    <property type="entry name" value="DISULFIDE OXIDOREDUCTASE"/>
    <property type="match status" value="1"/>
</dbReference>
<comment type="catalytic activity">
    <reaction evidence="10 14">
        <text>N(6)-[(R)-dihydrolipoyl]-L-lysyl-[protein] + NAD(+) = N(6)-[(R)-lipoyl]-L-lysyl-[protein] + NADH + H(+)</text>
        <dbReference type="Rhea" id="RHEA:15045"/>
        <dbReference type="Rhea" id="RHEA-COMP:10474"/>
        <dbReference type="Rhea" id="RHEA-COMP:10475"/>
        <dbReference type="ChEBI" id="CHEBI:15378"/>
        <dbReference type="ChEBI" id="CHEBI:57540"/>
        <dbReference type="ChEBI" id="CHEBI:57945"/>
        <dbReference type="ChEBI" id="CHEBI:83099"/>
        <dbReference type="ChEBI" id="CHEBI:83100"/>
        <dbReference type="EC" id="1.8.1.4"/>
    </reaction>
</comment>
<feature type="binding site" evidence="12">
    <location>
        <begin position="177"/>
        <end position="184"/>
    </location>
    <ligand>
        <name>NAD(+)</name>
        <dbReference type="ChEBI" id="CHEBI:57540"/>
    </ligand>
</feature>
<evidence type="ECO:0000256" key="8">
    <source>
        <dbReference type="ARBA" id="ARBA00023157"/>
    </source>
</evidence>
<feature type="binding site" evidence="12">
    <location>
        <position position="310"/>
    </location>
    <ligand>
        <name>FAD</name>
        <dbReference type="ChEBI" id="CHEBI:57692"/>
    </ligand>
</feature>
<dbReference type="GeneID" id="93149929"/>
<dbReference type="FunFam" id="3.30.390.30:FF:000001">
    <property type="entry name" value="Dihydrolipoyl dehydrogenase"/>
    <property type="match status" value="1"/>
</dbReference>
<evidence type="ECO:0000313" key="16">
    <source>
        <dbReference type="Proteomes" id="UP001055091"/>
    </source>
</evidence>
<dbReference type="GO" id="GO:0006103">
    <property type="term" value="P:2-oxoglutarate metabolic process"/>
    <property type="evidence" value="ECO:0007669"/>
    <property type="project" value="TreeGrafter"/>
</dbReference>
<keyword evidence="12" id="KW-0547">Nucleotide-binding</keyword>
<dbReference type="RefSeq" id="WP_006775725.1">
    <property type="nucleotide sequence ID" value="NZ_BQNJ01000002.1"/>
</dbReference>